<organism evidence="1 2">
    <name type="scientific">Flavivirga spongiicola</name>
    <dbReference type="NCBI Taxonomy" id="421621"/>
    <lineage>
        <taxon>Bacteria</taxon>
        <taxon>Pseudomonadati</taxon>
        <taxon>Bacteroidota</taxon>
        <taxon>Flavobacteriia</taxon>
        <taxon>Flavobacteriales</taxon>
        <taxon>Flavobacteriaceae</taxon>
        <taxon>Flavivirga</taxon>
    </lineage>
</organism>
<reference evidence="1 2" key="1">
    <citation type="submission" date="2022-09" db="EMBL/GenBank/DDBJ databases">
        <title>Genome sequencing of Flavivirga sp. MEBiC05379.</title>
        <authorList>
            <person name="Oh H.-M."/>
            <person name="Kwon K.K."/>
            <person name="Park M.J."/>
            <person name="Yang S.-H."/>
        </authorList>
    </citation>
    <scope>NUCLEOTIDE SEQUENCE [LARGE SCALE GENOMIC DNA]</scope>
    <source>
        <strain evidence="1 2">MEBiC05379</strain>
    </source>
</reference>
<dbReference type="Gene3D" id="1.25.40.10">
    <property type="entry name" value="Tetratricopeptide repeat domain"/>
    <property type="match status" value="1"/>
</dbReference>
<evidence type="ECO:0008006" key="3">
    <source>
        <dbReference type="Google" id="ProtNLM"/>
    </source>
</evidence>
<dbReference type="InterPro" id="IPR019734">
    <property type="entry name" value="TPR_rpt"/>
</dbReference>
<dbReference type="SMART" id="SM00028">
    <property type="entry name" value="TPR"/>
    <property type="match status" value="2"/>
</dbReference>
<keyword evidence="2" id="KW-1185">Reference proteome</keyword>
<dbReference type="InterPro" id="IPR011990">
    <property type="entry name" value="TPR-like_helical_dom_sf"/>
</dbReference>
<name>A0ABU7Y0D7_9FLAO</name>
<gene>
    <name evidence="1" type="ORF">N1F79_23600</name>
</gene>
<dbReference type="RefSeq" id="WP_303308405.1">
    <property type="nucleotide sequence ID" value="NZ_JAODOP010000004.1"/>
</dbReference>
<evidence type="ECO:0000313" key="1">
    <source>
        <dbReference type="EMBL" id="MEF3836129.1"/>
    </source>
</evidence>
<dbReference type="Proteomes" id="UP001337305">
    <property type="component" value="Unassembled WGS sequence"/>
</dbReference>
<comment type="caution">
    <text evidence="1">The sequence shown here is derived from an EMBL/GenBank/DDBJ whole genome shotgun (WGS) entry which is preliminary data.</text>
</comment>
<sequence length="171" mass="20270">MSYNNAEDLFFEADRLIDEQKIVEAKHLLNEILEDHPDYAKAHNHLGWIYHYKMSDYAKAEMHYKLALKYAKNYHAPYGNYSYFLIDKSDFQGMIEFGFKALKVDIVDKGIIYNQLAKAYELTSRLELAYTYYKKAKMSSTAANYIQEMNASLHRVKEKMNIFQKIKFVFK</sequence>
<accession>A0ABU7Y0D7</accession>
<dbReference type="EMBL" id="JAODOP010000004">
    <property type="protein sequence ID" value="MEF3836129.1"/>
    <property type="molecule type" value="Genomic_DNA"/>
</dbReference>
<protein>
    <recommendedName>
        <fullName evidence="3">Tetratricopeptide repeat protein</fullName>
    </recommendedName>
</protein>
<dbReference type="SUPFAM" id="SSF48452">
    <property type="entry name" value="TPR-like"/>
    <property type="match status" value="1"/>
</dbReference>
<evidence type="ECO:0000313" key="2">
    <source>
        <dbReference type="Proteomes" id="UP001337305"/>
    </source>
</evidence>
<proteinExistence type="predicted"/>